<keyword evidence="4" id="KW-1185">Reference proteome</keyword>
<evidence type="ECO:0000256" key="2">
    <source>
        <dbReference type="SAM" id="MobiDB-lite"/>
    </source>
</evidence>
<sequence>MQQATSSLEANKDNDNQQDSTSPSSHQSFPLNSNNVSNRRTTITEELFNRGVLYGKEKEYEKAFQCFMKVAEECECADTQFKIAYYYHIGLGVEKDIRKAFEWYLKSAENGFAKAQCNVGLLYRFAEGVEQNLPKAFEFHLRAAKQGITTSMLAVACSYELGMGIMRDISKSFEWLLKAAENGDVGAQYYVGHAYEIGEGVEPDDTKSFEWYLKAAEQMDVRAQLAIGISFYCGRGVTENQRKSFEWFLKAAEQGDKSAQFYVGCAYDSGEGVEKNRYKAFEWYLKSAENGHKDAQFNVVYAYEKGDGVEECFSKTVFWLAKRLNGNFQFIENPEEQFGLKDFLSEDLAHFENITEPVIVRFEERDFTISYELLKHSKYFSTMLNLNWNRFNENENKHIVLDLRSIQSEIFQEQLDCSQIFENYINCLRGGLPTSCEMQLPVIYLARYLGDDSCILKIMKKSSLLMRYYFLFQLESHTKLHVALASCFSSKLAPTRDLSEGVLETLLVQSELSWPAKERIFGEYSQRFKTPISLTFSKSFIINNYDIKLNR</sequence>
<protein>
    <submittedName>
        <fullName evidence="3">Predicted protein</fullName>
    </submittedName>
</protein>
<name>D2VP91_NAEGR</name>
<dbReference type="GeneID" id="8850680"/>
<dbReference type="OrthoDB" id="272077at2759"/>
<dbReference type="eggNOG" id="KOG1550">
    <property type="taxonomic scope" value="Eukaryota"/>
</dbReference>
<proteinExistence type="inferred from homology"/>
<reference evidence="3 4" key="1">
    <citation type="journal article" date="2010" name="Cell">
        <title>The genome of Naegleria gruberi illuminates early eukaryotic versatility.</title>
        <authorList>
            <person name="Fritz-Laylin L.K."/>
            <person name="Prochnik S.E."/>
            <person name="Ginger M.L."/>
            <person name="Dacks J.B."/>
            <person name="Carpenter M.L."/>
            <person name="Field M.C."/>
            <person name="Kuo A."/>
            <person name="Paredez A."/>
            <person name="Chapman J."/>
            <person name="Pham J."/>
            <person name="Shu S."/>
            <person name="Neupane R."/>
            <person name="Cipriano M."/>
            <person name="Mancuso J."/>
            <person name="Tu H."/>
            <person name="Salamov A."/>
            <person name="Lindquist E."/>
            <person name="Shapiro H."/>
            <person name="Lucas S."/>
            <person name="Grigoriev I.V."/>
            <person name="Cande W.Z."/>
            <person name="Fulton C."/>
            <person name="Rokhsar D.S."/>
            <person name="Dawson S.C."/>
        </authorList>
    </citation>
    <scope>NUCLEOTIDE SEQUENCE [LARGE SCALE GENOMIC DNA]</scope>
    <source>
        <strain evidence="3 4">NEG-M</strain>
    </source>
</reference>
<dbReference type="InterPro" id="IPR011990">
    <property type="entry name" value="TPR-like_helical_dom_sf"/>
</dbReference>
<dbReference type="PANTHER" id="PTHR11102:SF160">
    <property type="entry name" value="ERAD-ASSOCIATED E3 UBIQUITIN-PROTEIN LIGASE COMPONENT HRD3"/>
    <property type="match status" value="1"/>
</dbReference>
<dbReference type="SMART" id="SM00671">
    <property type="entry name" value="SEL1"/>
    <property type="match status" value="6"/>
</dbReference>
<dbReference type="KEGG" id="ngr:NAEGRDRAFT_70772"/>
<dbReference type="VEuPathDB" id="AmoebaDB:NAEGRDRAFT_70772"/>
<dbReference type="InterPro" id="IPR006597">
    <property type="entry name" value="Sel1-like"/>
</dbReference>
<evidence type="ECO:0000313" key="3">
    <source>
        <dbReference type="EMBL" id="EFC41319.1"/>
    </source>
</evidence>
<comment type="similarity">
    <text evidence="1">Belongs to the sel-1 family.</text>
</comment>
<dbReference type="AlphaFoldDB" id="D2VP91"/>
<dbReference type="InParanoid" id="D2VP91"/>
<feature type="region of interest" description="Disordered" evidence="2">
    <location>
        <begin position="1"/>
        <end position="36"/>
    </location>
</feature>
<gene>
    <name evidence="3" type="ORF">NAEGRDRAFT_70772</name>
</gene>
<dbReference type="RefSeq" id="XP_002674063.1">
    <property type="nucleotide sequence ID" value="XM_002674017.1"/>
</dbReference>
<feature type="compositionally biased region" description="Polar residues" evidence="2">
    <location>
        <begin position="17"/>
        <end position="36"/>
    </location>
</feature>
<dbReference type="Pfam" id="PF08238">
    <property type="entry name" value="Sel1"/>
    <property type="match status" value="7"/>
</dbReference>
<dbReference type="Proteomes" id="UP000006671">
    <property type="component" value="Unassembled WGS sequence"/>
</dbReference>
<evidence type="ECO:0000256" key="1">
    <source>
        <dbReference type="ARBA" id="ARBA00038101"/>
    </source>
</evidence>
<dbReference type="PANTHER" id="PTHR11102">
    <property type="entry name" value="SEL-1-LIKE PROTEIN"/>
    <property type="match status" value="1"/>
</dbReference>
<accession>D2VP91</accession>
<dbReference type="EMBL" id="GG738886">
    <property type="protein sequence ID" value="EFC41319.1"/>
    <property type="molecule type" value="Genomic_DNA"/>
</dbReference>
<dbReference type="Gene3D" id="1.25.40.10">
    <property type="entry name" value="Tetratricopeptide repeat domain"/>
    <property type="match status" value="2"/>
</dbReference>
<dbReference type="STRING" id="5762.D2VP91"/>
<organism evidence="4">
    <name type="scientific">Naegleria gruberi</name>
    <name type="common">Amoeba</name>
    <dbReference type="NCBI Taxonomy" id="5762"/>
    <lineage>
        <taxon>Eukaryota</taxon>
        <taxon>Discoba</taxon>
        <taxon>Heterolobosea</taxon>
        <taxon>Tetramitia</taxon>
        <taxon>Eutetramitia</taxon>
        <taxon>Vahlkampfiidae</taxon>
        <taxon>Naegleria</taxon>
    </lineage>
</organism>
<evidence type="ECO:0000313" key="4">
    <source>
        <dbReference type="Proteomes" id="UP000006671"/>
    </source>
</evidence>
<dbReference type="InterPro" id="IPR050767">
    <property type="entry name" value="Sel1_AlgK"/>
</dbReference>
<dbReference type="SUPFAM" id="SSF81901">
    <property type="entry name" value="HCP-like"/>
    <property type="match status" value="2"/>
</dbReference>